<dbReference type="Proteomes" id="UP000268014">
    <property type="component" value="Unassembled WGS sequence"/>
</dbReference>
<sequence>MVEIYASVITGFEAVAIEEIESKFHAHSTKGRGHVRFEIDQRRIPEVLRLRSVDNLYVVLYDYILVGLSSAEQKV</sequence>
<evidence type="ECO:0000313" key="3">
    <source>
        <dbReference type="WBParaSite" id="HPLM_0000638401-mRNA-1"/>
    </source>
</evidence>
<reference evidence="1 2" key="2">
    <citation type="submission" date="2018-11" db="EMBL/GenBank/DDBJ databases">
        <authorList>
            <consortium name="Pathogen Informatics"/>
        </authorList>
    </citation>
    <scope>NUCLEOTIDE SEQUENCE [LARGE SCALE GENOMIC DNA]</scope>
    <source>
        <strain evidence="1 2">MHpl1</strain>
    </source>
</reference>
<accession>A0A0N4W871</accession>
<proteinExistence type="predicted"/>
<protein>
    <submittedName>
        <fullName evidence="3">Transcriptional regulator</fullName>
    </submittedName>
</protein>
<dbReference type="CDD" id="cd11715">
    <property type="entry name" value="THUMP_AdoMetMT"/>
    <property type="match status" value="1"/>
</dbReference>
<gene>
    <name evidence="1" type="ORF">HPLM_LOCUS6376</name>
</gene>
<dbReference type="WBParaSite" id="HPLM_0000638401-mRNA-1">
    <property type="protein sequence ID" value="HPLM_0000638401-mRNA-1"/>
    <property type="gene ID" value="HPLM_0000638401"/>
</dbReference>
<dbReference type="EMBL" id="UZAF01016483">
    <property type="protein sequence ID" value="VDO28786.1"/>
    <property type="molecule type" value="Genomic_DNA"/>
</dbReference>
<evidence type="ECO:0000313" key="1">
    <source>
        <dbReference type="EMBL" id="VDO28786.1"/>
    </source>
</evidence>
<evidence type="ECO:0000313" key="2">
    <source>
        <dbReference type="Proteomes" id="UP000268014"/>
    </source>
</evidence>
<dbReference type="Gene3D" id="3.30.2130.30">
    <property type="match status" value="1"/>
</dbReference>
<keyword evidence="2" id="KW-1185">Reference proteome</keyword>
<reference evidence="3" key="1">
    <citation type="submission" date="2017-02" db="UniProtKB">
        <authorList>
            <consortium name="WormBaseParasite"/>
        </authorList>
    </citation>
    <scope>IDENTIFICATION</scope>
</reference>
<dbReference type="STRING" id="6290.A0A0N4W871"/>
<name>A0A0N4W871_HAEPC</name>
<organism evidence="3">
    <name type="scientific">Haemonchus placei</name>
    <name type="common">Barber's pole worm</name>
    <dbReference type="NCBI Taxonomy" id="6290"/>
    <lineage>
        <taxon>Eukaryota</taxon>
        <taxon>Metazoa</taxon>
        <taxon>Ecdysozoa</taxon>
        <taxon>Nematoda</taxon>
        <taxon>Chromadorea</taxon>
        <taxon>Rhabditida</taxon>
        <taxon>Rhabditina</taxon>
        <taxon>Rhabditomorpha</taxon>
        <taxon>Strongyloidea</taxon>
        <taxon>Trichostrongylidae</taxon>
        <taxon>Haemonchus</taxon>
    </lineage>
</organism>
<dbReference type="OrthoDB" id="5854210at2759"/>
<dbReference type="AlphaFoldDB" id="A0A0N4W871"/>